<dbReference type="EMBL" id="FNXG01000006">
    <property type="protein sequence ID" value="SEI10211.1"/>
    <property type="molecule type" value="Genomic_DNA"/>
</dbReference>
<evidence type="ECO:0000313" key="1">
    <source>
        <dbReference type="EMBL" id="SEI10211.1"/>
    </source>
</evidence>
<evidence type="ECO:0000313" key="2">
    <source>
        <dbReference type="Proteomes" id="UP000199125"/>
    </source>
</evidence>
<dbReference type="OrthoDB" id="9856315at2"/>
<dbReference type="RefSeq" id="WP_090848792.1">
    <property type="nucleotide sequence ID" value="NZ_FNXG01000006.1"/>
</dbReference>
<name>A0A1H6NHZ6_9RHOB</name>
<proteinExistence type="predicted"/>
<gene>
    <name evidence="1" type="ORF">SAMN04488075_2880</name>
</gene>
<dbReference type="STRING" id="65735.SAMN04488075_2880"/>
<reference evidence="2" key="1">
    <citation type="submission" date="2016-10" db="EMBL/GenBank/DDBJ databases">
        <authorList>
            <person name="Varghese N."/>
            <person name="Submissions S."/>
        </authorList>
    </citation>
    <scope>NUCLEOTIDE SEQUENCE [LARGE SCALE GENOMIC DNA]</scope>
    <source>
        <strain evidence="2">DSM 11593</strain>
    </source>
</reference>
<sequence>MIYLDNESHQTICACDRCGVTEATDRADGVAVAGWMTGHLWLDVSLSEQRQSPLCFCPDCSARMRSATTIQISAA</sequence>
<dbReference type="AlphaFoldDB" id="A0A1H6NHZ6"/>
<dbReference type="Proteomes" id="UP000199125">
    <property type="component" value="Unassembled WGS sequence"/>
</dbReference>
<protein>
    <submittedName>
        <fullName evidence="1">Uncharacterized protein</fullName>
    </submittedName>
</protein>
<accession>A0A1H6NHZ6</accession>
<keyword evidence="2" id="KW-1185">Reference proteome</keyword>
<organism evidence="1 2">
    <name type="scientific">Paracoccus alkenifer</name>
    <dbReference type="NCBI Taxonomy" id="65735"/>
    <lineage>
        <taxon>Bacteria</taxon>
        <taxon>Pseudomonadati</taxon>
        <taxon>Pseudomonadota</taxon>
        <taxon>Alphaproteobacteria</taxon>
        <taxon>Rhodobacterales</taxon>
        <taxon>Paracoccaceae</taxon>
        <taxon>Paracoccus</taxon>
    </lineage>
</organism>